<evidence type="ECO:0000313" key="2">
    <source>
        <dbReference type="WBParaSite" id="PTRK_0000726500.1"/>
    </source>
</evidence>
<proteinExistence type="predicted"/>
<accession>A0A0N4ZHA2</accession>
<dbReference type="Proteomes" id="UP000038045">
    <property type="component" value="Unplaced"/>
</dbReference>
<reference evidence="2" key="1">
    <citation type="submission" date="2017-02" db="UniProtKB">
        <authorList>
            <consortium name="WormBaseParasite"/>
        </authorList>
    </citation>
    <scope>IDENTIFICATION</scope>
</reference>
<dbReference type="AlphaFoldDB" id="A0A0N4ZHA2"/>
<dbReference type="WBParaSite" id="PTRK_0000726500.1">
    <property type="protein sequence ID" value="PTRK_0000726500.1"/>
    <property type="gene ID" value="PTRK_0000726500"/>
</dbReference>
<evidence type="ECO:0000313" key="1">
    <source>
        <dbReference type="Proteomes" id="UP000038045"/>
    </source>
</evidence>
<name>A0A0N4ZHA2_PARTI</name>
<keyword evidence="1" id="KW-1185">Reference proteome</keyword>
<sequence>MLFFNYKSSKTDVGIENIDNDFTVEESRDMDTKKPLLGKDGVDENDSLEKEECVQLEEKEKSVNISNPLTEDKNIERNHQFQNHLKYVNQVQKDLSLFNRDFEKSLNARNPDSRHRTHSYNFMTQYLIPLHTTLRHHSDSEILDDNVTKNFF</sequence>
<organism evidence="1 2">
    <name type="scientific">Parastrongyloides trichosuri</name>
    <name type="common">Possum-specific nematode worm</name>
    <dbReference type="NCBI Taxonomy" id="131310"/>
    <lineage>
        <taxon>Eukaryota</taxon>
        <taxon>Metazoa</taxon>
        <taxon>Ecdysozoa</taxon>
        <taxon>Nematoda</taxon>
        <taxon>Chromadorea</taxon>
        <taxon>Rhabditida</taxon>
        <taxon>Tylenchina</taxon>
        <taxon>Panagrolaimomorpha</taxon>
        <taxon>Strongyloidoidea</taxon>
        <taxon>Strongyloididae</taxon>
        <taxon>Parastrongyloides</taxon>
    </lineage>
</organism>
<protein>
    <submittedName>
        <fullName evidence="2">Uncharacterized protein</fullName>
    </submittedName>
</protein>